<organism evidence="2 3">
    <name type="scientific">Rhizoclosmatium globosum</name>
    <dbReference type="NCBI Taxonomy" id="329046"/>
    <lineage>
        <taxon>Eukaryota</taxon>
        <taxon>Fungi</taxon>
        <taxon>Fungi incertae sedis</taxon>
        <taxon>Chytridiomycota</taxon>
        <taxon>Chytridiomycota incertae sedis</taxon>
        <taxon>Chytridiomycetes</taxon>
        <taxon>Chytridiales</taxon>
        <taxon>Chytriomycetaceae</taxon>
        <taxon>Rhizoclosmatium</taxon>
    </lineage>
</organism>
<protein>
    <recommendedName>
        <fullName evidence="1">Thioesterase domain-containing protein</fullName>
    </recommendedName>
</protein>
<gene>
    <name evidence="2" type="ORF">BCR33DRAFT_694303</name>
</gene>
<name>A0A1Y2CWP5_9FUNG</name>
<dbReference type="Pfam" id="PF03061">
    <property type="entry name" value="4HBT"/>
    <property type="match status" value="1"/>
</dbReference>
<reference evidence="2 3" key="1">
    <citation type="submission" date="2016-07" db="EMBL/GenBank/DDBJ databases">
        <title>Pervasive Adenine N6-methylation of Active Genes in Fungi.</title>
        <authorList>
            <consortium name="DOE Joint Genome Institute"/>
            <person name="Mondo S.J."/>
            <person name="Dannebaum R.O."/>
            <person name="Kuo R.C."/>
            <person name="Labutti K."/>
            <person name="Haridas S."/>
            <person name="Kuo A."/>
            <person name="Salamov A."/>
            <person name="Ahrendt S.R."/>
            <person name="Lipzen A."/>
            <person name="Sullivan W."/>
            <person name="Andreopoulos W.B."/>
            <person name="Clum A."/>
            <person name="Lindquist E."/>
            <person name="Daum C."/>
            <person name="Ramamoorthy G.K."/>
            <person name="Gryganskyi A."/>
            <person name="Culley D."/>
            <person name="Magnuson J.K."/>
            <person name="James T.Y."/>
            <person name="O'Malley M.A."/>
            <person name="Stajich J.E."/>
            <person name="Spatafora J.W."/>
            <person name="Visel A."/>
            <person name="Grigoriev I.V."/>
        </authorList>
    </citation>
    <scope>NUCLEOTIDE SEQUENCE [LARGE SCALE GENOMIC DNA]</scope>
    <source>
        <strain evidence="2 3">JEL800</strain>
    </source>
</reference>
<dbReference type="OrthoDB" id="506431at2759"/>
<dbReference type="PANTHER" id="PTHR47260">
    <property type="entry name" value="UPF0644 PROTEIN PB2B4.06"/>
    <property type="match status" value="1"/>
</dbReference>
<keyword evidence="3" id="KW-1185">Reference proteome</keyword>
<dbReference type="Proteomes" id="UP000193642">
    <property type="component" value="Unassembled WGS sequence"/>
</dbReference>
<dbReference type="InterPro" id="IPR006683">
    <property type="entry name" value="Thioestr_dom"/>
</dbReference>
<dbReference type="InterPro" id="IPR029069">
    <property type="entry name" value="HotDog_dom_sf"/>
</dbReference>
<dbReference type="AlphaFoldDB" id="A0A1Y2CWP5"/>
<dbReference type="CDD" id="cd03443">
    <property type="entry name" value="PaaI_thioesterase"/>
    <property type="match status" value="1"/>
</dbReference>
<dbReference type="SUPFAM" id="SSF54637">
    <property type="entry name" value="Thioesterase/thiol ester dehydrase-isomerase"/>
    <property type="match status" value="1"/>
</dbReference>
<sequence length="236" mass="25838">MTACEHDAEETYVPDDALVDEIQALPIAQRMFRNSKVYPFRPVQVSIDNCDAETSLFGNWAGILCDLTQEDVTHVAANLVQGPALYGANKIEYVFQGYDAGTGAVIKVVRFGSIVTGHAGIIHGGLIAAFFDDAFGSIFFQQMKARHTGVTANLSVNYRAPMPAGTNVVFVLWVEREEGRKVFLRAEARSVLDNEIDSDFEGIASEAIGQRWAGKRSVLYAEATALFIKVNKVEAK</sequence>
<dbReference type="Gene3D" id="3.10.129.10">
    <property type="entry name" value="Hotdog Thioesterase"/>
    <property type="match status" value="1"/>
</dbReference>
<dbReference type="InterPro" id="IPR052061">
    <property type="entry name" value="PTE-AB_protein"/>
</dbReference>
<comment type="caution">
    <text evidence="2">The sequence shown here is derived from an EMBL/GenBank/DDBJ whole genome shotgun (WGS) entry which is preliminary data.</text>
</comment>
<proteinExistence type="predicted"/>
<feature type="domain" description="Thioesterase" evidence="1">
    <location>
        <begin position="120"/>
        <end position="190"/>
    </location>
</feature>
<evidence type="ECO:0000259" key="1">
    <source>
        <dbReference type="Pfam" id="PF03061"/>
    </source>
</evidence>
<dbReference type="EMBL" id="MCGO01000005">
    <property type="protein sequence ID" value="ORY51452.1"/>
    <property type="molecule type" value="Genomic_DNA"/>
</dbReference>
<dbReference type="PANTHER" id="PTHR47260:SF1">
    <property type="entry name" value="UPF0644 PROTEIN PB2B4.06"/>
    <property type="match status" value="1"/>
</dbReference>
<accession>A0A1Y2CWP5</accession>
<evidence type="ECO:0000313" key="2">
    <source>
        <dbReference type="EMBL" id="ORY51452.1"/>
    </source>
</evidence>
<evidence type="ECO:0000313" key="3">
    <source>
        <dbReference type="Proteomes" id="UP000193642"/>
    </source>
</evidence>
<dbReference type="STRING" id="329046.A0A1Y2CWP5"/>